<dbReference type="Gene3D" id="3.10.10.20">
    <property type="match status" value="1"/>
</dbReference>
<organism evidence="2 3">
    <name type="scientific">Candidatus Kaiserbacteria bacterium RIFCSPLOWO2_01_FULL_52_12b</name>
    <dbReference type="NCBI Taxonomy" id="1798509"/>
    <lineage>
        <taxon>Bacteria</taxon>
        <taxon>Candidatus Kaiseribacteriota</taxon>
    </lineage>
</organism>
<dbReference type="Pfam" id="PF00078">
    <property type="entry name" value="RVT_1"/>
    <property type="match status" value="1"/>
</dbReference>
<dbReference type="AlphaFoldDB" id="A0A1F6EWZ3"/>
<dbReference type="Proteomes" id="UP000178811">
    <property type="component" value="Unassembled WGS sequence"/>
</dbReference>
<protein>
    <recommendedName>
        <fullName evidence="1">Reverse transcriptase domain-containing protein</fullName>
    </recommendedName>
</protein>
<dbReference type="InterPro" id="IPR043502">
    <property type="entry name" value="DNA/RNA_pol_sf"/>
</dbReference>
<evidence type="ECO:0000313" key="2">
    <source>
        <dbReference type="EMBL" id="OGG78141.1"/>
    </source>
</evidence>
<dbReference type="Gene3D" id="3.30.70.2630">
    <property type="match status" value="1"/>
</dbReference>
<dbReference type="Gene3D" id="1.10.10.2210">
    <property type="match status" value="1"/>
</dbReference>
<sequence>MNRFRMFARQVSQNDTRTCWILKCDIRKFFASIDQKVLMEIVSVYILDEHIRALVSNIVNSFNSGTTRKGLPLGNLTSQLLVNIYMNEFDQFVKHKLKAKYYVRYADDFVFLSHSRNHLLETLSYMGVFLRDKLKLKMHPNKVSIETLASGIDFLGWVHFPDHHVLRTATKRRMFRTFAENQKPERVASYLGLLSHGNAFKLHKRIA</sequence>
<accession>A0A1F6EWZ3</accession>
<comment type="caution">
    <text evidence="2">The sequence shown here is derived from an EMBL/GenBank/DDBJ whole genome shotgun (WGS) entry which is preliminary data.</text>
</comment>
<evidence type="ECO:0000259" key="1">
    <source>
        <dbReference type="PROSITE" id="PS50878"/>
    </source>
</evidence>
<proteinExistence type="predicted"/>
<dbReference type="PROSITE" id="PS50878">
    <property type="entry name" value="RT_POL"/>
    <property type="match status" value="1"/>
</dbReference>
<reference evidence="2 3" key="1">
    <citation type="journal article" date="2016" name="Nat. Commun.">
        <title>Thousands of microbial genomes shed light on interconnected biogeochemical processes in an aquifer system.</title>
        <authorList>
            <person name="Anantharaman K."/>
            <person name="Brown C.T."/>
            <person name="Hug L.A."/>
            <person name="Sharon I."/>
            <person name="Castelle C.J."/>
            <person name="Probst A.J."/>
            <person name="Thomas B.C."/>
            <person name="Singh A."/>
            <person name="Wilkins M.J."/>
            <person name="Karaoz U."/>
            <person name="Brodie E.L."/>
            <person name="Williams K.H."/>
            <person name="Hubbard S.S."/>
            <person name="Banfield J.F."/>
        </authorList>
    </citation>
    <scope>NUCLEOTIDE SEQUENCE [LARGE SCALE GENOMIC DNA]</scope>
</reference>
<dbReference type="InterPro" id="IPR000477">
    <property type="entry name" value="RT_dom"/>
</dbReference>
<dbReference type="PANTHER" id="PTHR34047">
    <property type="entry name" value="NUCLEAR INTRON MATURASE 1, MITOCHONDRIAL-RELATED"/>
    <property type="match status" value="1"/>
</dbReference>
<evidence type="ECO:0000313" key="3">
    <source>
        <dbReference type="Proteomes" id="UP000178811"/>
    </source>
</evidence>
<dbReference type="InterPro" id="IPR051083">
    <property type="entry name" value="GrpII_Intron_Splice-Mob/Def"/>
</dbReference>
<dbReference type="SUPFAM" id="SSF56672">
    <property type="entry name" value="DNA/RNA polymerases"/>
    <property type="match status" value="1"/>
</dbReference>
<gene>
    <name evidence="2" type="ORF">A3A36_02180</name>
</gene>
<dbReference type="PANTHER" id="PTHR34047:SF8">
    <property type="entry name" value="PROTEIN YKFC"/>
    <property type="match status" value="1"/>
</dbReference>
<dbReference type="EMBL" id="MFLW01000022">
    <property type="protein sequence ID" value="OGG78141.1"/>
    <property type="molecule type" value="Genomic_DNA"/>
</dbReference>
<feature type="domain" description="Reverse transcriptase" evidence="1">
    <location>
        <begin position="1"/>
        <end position="159"/>
    </location>
</feature>
<name>A0A1F6EWZ3_9BACT</name>
<dbReference type="CDD" id="cd01651">
    <property type="entry name" value="RT_G2_intron"/>
    <property type="match status" value="1"/>
</dbReference>